<evidence type="ECO:0000313" key="1">
    <source>
        <dbReference type="EMBL" id="MDC0711271.1"/>
    </source>
</evidence>
<proteinExistence type="predicted"/>
<accession>A0ABT5DFY5</accession>
<evidence type="ECO:0000313" key="2">
    <source>
        <dbReference type="Proteomes" id="UP001221838"/>
    </source>
</evidence>
<reference evidence="1 2" key="1">
    <citation type="submission" date="2022-11" db="EMBL/GenBank/DDBJ databases">
        <title>Minimal conservation of predation-associated metabolite biosynthetic gene clusters underscores biosynthetic potential of Myxococcota including descriptions for ten novel species: Archangium lansinium sp. nov., Myxococcus landrumus sp. nov., Nannocystis bai.</title>
        <authorList>
            <person name="Ahearne A."/>
            <person name="Stevens C."/>
            <person name="Dowd S."/>
        </authorList>
    </citation>
    <scope>NUCLEOTIDE SEQUENCE [LARGE SCALE GENOMIC DNA]</scope>
    <source>
        <strain evidence="1 2">NCWAL01</strain>
    </source>
</reference>
<protein>
    <submittedName>
        <fullName evidence="1">Gamma-glutamylcyclotransferase</fullName>
    </submittedName>
</protein>
<dbReference type="EMBL" id="JAQNDM010000002">
    <property type="protein sequence ID" value="MDC0711271.1"/>
    <property type="molecule type" value="Genomic_DNA"/>
</dbReference>
<gene>
    <name evidence="1" type="ORF">POL68_22570</name>
</gene>
<dbReference type="Proteomes" id="UP001221838">
    <property type="component" value="Unassembled WGS sequence"/>
</dbReference>
<sequence>MSGSAPLPWFVFSLTLAPELVLERLQGVPVPELPPGELAEALDVGLVYDVPSPDWGGRVARLVEAPGQRVMGLLRAVPSSEWGQVARLEALLGLATGERPVRVRTASGAVRAARAFSPVDPRNPAPGPVSVAFLVALARAAEHAGLPSHHVERLQAEAHLVQTVQRAQADRVR</sequence>
<comment type="caution">
    <text evidence="1">The sequence shown here is derived from an EMBL/GenBank/DDBJ whole genome shotgun (WGS) entry which is preliminary data.</text>
</comment>
<name>A0ABT5DFY5_9BACT</name>
<keyword evidence="2" id="KW-1185">Reference proteome</keyword>
<dbReference type="Gene3D" id="3.10.490.10">
    <property type="entry name" value="Gamma-glutamyl cyclotransferase-like"/>
    <property type="match status" value="1"/>
</dbReference>
<organism evidence="1 2">
    <name type="scientific">Stigmatella ashevillensis</name>
    <dbReference type="NCBI Taxonomy" id="2995309"/>
    <lineage>
        <taxon>Bacteria</taxon>
        <taxon>Pseudomonadati</taxon>
        <taxon>Myxococcota</taxon>
        <taxon>Myxococcia</taxon>
        <taxon>Myxococcales</taxon>
        <taxon>Cystobacterineae</taxon>
        <taxon>Archangiaceae</taxon>
        <taxon>Stigmatella</taxon>
    </lineage>
</organism>
<dbReference type="RefSeq" id="WP_272141229.1">
    <property type="nucleotide sequence ID" value="NZ_JAQNDM010000002.1"/>
</dbReference>